<gene>
    <name evidence="2" type="ORF">KK060_06310</name>
</gene>
<comment type="caution">
    <text evidence="2">The sequence shown here is derived from an EMBL/GenBank/DDBJ whole genome shotgun (WGS) entry which is preliminary data.</text>
</comment>
<feature type="compositionally biased region" description="Basic and acidic residues" evidence="1">
    <location>
        <begin position="12"/>
        <end position="25"/>
    </location>
</feature>
<evidence type="ECO:0000256" key="1">
    <source>
        <dbReference type="SAM" id="MobiDB-lite"/>
    </source>
</evidence>
<feature type="region of interest" description="Disordered" evidence="1">
    <location>
        <begin position="1"/>
        <end position="122"/>
    </location>
</feature>
<feature type="compositionally biased region" description="Polar residues" evidence="1">
    <location>
        <begin position="62"/>
        <end position="76"/>
    </location>
</feature>
<proteinExistence type="predicted"/>
<dbReference type="EMBL" id="JAHESD010000009">
    <property type="protein sequence ID" value="MBT1702883.1"/>
    <property type="molecule type" value="Genomic_DNA"/>
</dbReference>
<evidence type="ECO:0000313" key="2">
    <source>
        <dbReference type="EMBL" id="MBT1702883.1"/>
    </source>
</evidence>
<dbReference type="RefSeq" id="WP_254152853.1">
    <property type="nucleotide sequence ID" value="NZ_JAHESD010000009.1"/>
</dbReference>
<reference evidence="2 3" key="1">
    <citation type="submission" date="2021-05" db="EMBL/GenBank/DDBJ databases">
        <title>A Polyphasic approach of four new species of the genus Ohtaekwangia: Ohtaekwangia histidinii sp. nov., Ohtaekwangia cretensis sp. nov., Ohtaekwangia indiensis sp. nov., Ohtaekwangia reichenbachii sp. nov. from diverse environment.</title>
        <authorList>
            <person name="Octaviana S."/>
        </authorList>
    </citation>
    <scope>NUCLEOTIDE SEQUENCE [LARGE SCALE GENOMIC DNA]</scope>
    <source>
        <strain evidence="2 3">PWU20</strain>
    </source>
</reference>
<protein>
    <submittedName>
        <fullName evidence="2">Uncharacterized protein</fullName>
    </submittedName>
</protein>
<evidence type="ECO:0000313" key="3">
    <source>
        <dbReference type="Proteomes" id="UP000772618"/>
    </source>
</evidence>
<sequence length="122" mass="12957">METNRSQSIRLTDARRTVERTDATRMPEGNGGAENSADEIATGSPVTSGEIISSGPDAPTAGSINNETPEASSASRISDDERRGIKESINRDVENDTGRSTGAILGNSEDVMSIPDNFDRED</sequence>
<feature type="compositionally biased region" description="Basic and acidic residues" evidence="1">
    <location>
        <begin position="77"/>
        <end position="97"/>
    </location>
</feature>
<dbReference type="Proteomes" id="UP000772618">
    <property type="component" value="Unassembled WGS sequence"/>
</dbReference>
<keyword evidence="3" id="KW-1185">Reference proteome</keyword>
<feature type="compositionally biased region" description="Polar residues" evidence="1">
    <location>
        <begin position="1"/>
        <end position="10"/>
    </location>
</feature>
<accession>A0ABS5VN74</accession>
<organism evidence="2 3">
    <name type="scientific">Chryseosolibacter indicus</name>
    <dbReference type="NCBI Taxonomy" id="2782351"/>
    <lineage>
        <taxon>Bacteria</taxon>
        <taxon>Pseudomonadati</taxon>
        <taxon>Bacteroidota</taxon>
        <taxon>Cytophagia</taxon>
        <taxon>Cytophagales</taxon>
        <taxon>Chryseotaleaceae</taxon>
        <taxon>Chryseosolibacter</taxon>
    </lineage>
</organism>
<name>A0ABS5VN74_9BACT</name>